<dbReference type="GeneID" id="301309811"/>
<dbReference type="InterPro" id="IPR001296">
    <property type="entry name" value="Glyco_trans_1"/>
</dbReference>
<keyword evidence="1 3" id="KW-0808">Transferase</keyword>
<dbReference type="RefSeq" id="WP_178063225.1">
    <property type="nucleotide sequence ID" value="NZ_CP191867.1"/>
</dbReference>
<proteinExistence type="predicted"/>
<accession>A0A7H8XFN2</accession>
<dbReference type="KEGG" id="mcab:HXZ27_03940"/>
<name>A0A7H8XFN2_9ACTN</name>
<evidence type="ECO:0000256" key="1">
    <source>
        <dbReference type="ARBA" id="ARBA00022679"/>
    </source>
</evidence>
<dbReference type="EMBL" id="CP058322">
    <property type="protein sequence ID" value="QLD23470.1"/>
    <property type="molecule type" value="Genomic_DNA"/>
</dbReference>
<dbReference type="Gene3D" id="3.40.50.2000">
    <property type="entry name" value="Glycogen Phosphorylase B"/>
    <property type="match status" value="2"/>
</dbReference>
<dbReference type="SUPFAM" id="SSF53756">
    <property type="entry name" value="UDP-Glycosyltransferase/glycogen phosphorylase"/>
    <property type="match status" value="1"/>
</dbReference>
<gene>
    <name evidence="3" type="primary">evdGT1</name>
    <name evidence="3" type="ORF">HXZ27_03940</name>
</gene>
<reference evidence="3 4" key="1">
    <citation type="submission" date="2020-07" db="EMBL/GenBank/DDBJ databases">
        <title>A bifunctional nitrone conjugated secondary metabolite targeting the ribosome.</title>
        <authorList>
            <person name="Limbrick E.M."/>
            <person name="Graf M."/>
            <person name="Derewacz D.K."/>
            <person name="Nguyen F."/>
            <person name="Spraggins J.M."/>
            <person name="Wieland M."/>
            <person name="Ynigez-Gutierrez A.E."/>
            <person name="Reisman B.J."/>
            <person name="Zinshteyn B."/>
            <person name="McCulloch K."/>
            <person name="Iverson T.M."/>
            <person name="Green R."/>
            <person name="Wilson D.N."/>
            <person name="Bachmann B.O."/>
        </authorList>
    </citation>
    <scope>NUCLEOTIDE SEQUENCE [LARGE SCALE GENOMIC DNA]</scope>
    <source>
        <strain evidence="4">aurantiaca</strain>
    </source>
</reference>
<protein>
    <submittedName>
        <fullName evidence="3">Glycosyltransferase</fullName>
    </submittedName>
</protein>
<dbReference type="AlphaFoldDB" id="A0A7H8XFN2"/>
<dbReference type="Proteomes" id="UP000509335">
    <property type="component" value="Chromosome"/>
</dbReference>
<evidence type="ECO:0000313" key="4">
    <source>
        <dbReference type="Proteomes" id="UP000509335"/>
    </source>
</evidence>
<dbReference type="GO" id="GO:0016757">
    <property type="term" value="F:glycosyltransferase activity"/>
    <property type="evidence" value="ECO:0007669"/>
    <property type="project" value="InterPro"/>
</dbReference>
<dbReference type="Pfam" id="PF00534">
    <property type="entry name" value="Glycos_transf_1"/>
    <property type="match status" value="1"/>
</dbReference>
<feature type="domain" description="Glycosyl transferase family 1" evidence="2">
    <location>
        <begin position="156"/>
        <end position="277"/>
    </location>
</feature>
<evidence type="ECO:0000313" key="3">
    <source>
        <dbReference type="EMBL" id="QLD23470.1"/>
    </source>
</evidence>
<sequence length="339" mass="36551">MRVVLVTMALRVPTDPSHWITVPPQGYAGIHWIVANHMDGLLELGHEVFLLGAPGTTPVAPAVTVVDAGEIEDMHAWLNGPEAATIDVVHDFSCGQIDPDRLPRGMAYLSTHHLTGKPKYPRNCVYASYAQRAQAENDVAPVVRISVNQARYPFRADKDDYLLYLGRISEWKGTYEAAAFASAAGRRLVVAGPSWEEDYLARILRDFGDSVDLVGEVGGDRRLDLISRATAMMVLSQSTMGPWGVVWCEPGSTVVSEAAACGTPVIGTPNGCLAEIVPAVGTVVPEGADFTVEQARSVVAALPGPDAVRAAALERWDHVVVAKEFEAIYHDVLAGRTWT</sequence>
<organism evidence="3 4">
    <name type="scientific">Micromonospora carbonacea</name>
    <dbReference type="NCBI Taxonomy" id="47853"/>
    <lineage>
        <taxon>Bacteria</taxon>
        <taxon>Bacillati</taxon>
        <taxon>Actinomycetota</taxon>
        <taxon>Actinomycetes</taxon>
        <taxon>Micromonosporales</taxon>
        <taxon>Micromonosporaceae</taxon>
        <taxon>Micromonospora</taxon>
    </lineage>
</organism>
<evidence type="ECO:0000259" key="2">
    <source>
        <dbReference type="Pfam" id="PF00534"/>
    </source>
</evidence>
<dbReference type="PANTHER" id="PTHR12526">
    <property type="entry name" value="GLYCOSYLTRANSFERASE"/>
    <property type="match status" value="1"/>
</dbReference>